<keyword evidence="1" id="KW-0812">Transmembrane</keyword>
<name>A0A1G8WLG8_9EURY</name>
<dbReference type="Proteomes" id="UP000198856">
    <property type="component" value="Unassembled WGS sequence"/>
</dbReference>
<accession>A0A1G8WLG8</accession>
<reference evidence="3 4" key="1">
    <citation type="submission" date="2016-10" db="EMBL/GenBank/DDBJ databases">
        <authorList>
            <person name="de Groot N.N."/>
        </authorList>
    </citation>
    <scope>NUCLEOTIDE SEQUENCE [LARGE SCALE GENOMIC DNA]</scope>
    <source>
        <strain evidence="3 4">IBRC-M10015</strain>
    </source>
</reference>
<evidence type="ECO:0000313" key="4">
    <source>
        <dbReference type="Proteomes" id="UP000198856"/>
    </source>
</evidence>
<evidence type="ECO:0000256" key="1">
    <source>
        <dbReference type="SAM" id="Phobius"/>
    </source>
</evidence>
<dbReference type="AlphaFoldDB" id="A0A1G8WLG8"/>
<dbReference type="EMBL" id="FNFC01000009">
    <property type="protein sequence ID" value="SDJ79228.1"/>
    <property type="molecule type" value="Genomic_DNA"/>
</dbReference>
<dbReference type="RefSeq" id="WP_092702731.1">
    <property type="nucleotide sequence ID" value="NZ_FNFC01000009.1"/>
</dbReference>
<sequence>MNKNVGSVDQQFRTGIGAVAGAVSIGVLAGAVPLPTVLSPVLGIVAVMMLVTATVGTCPIYSIFGIDSCSRDSTPS</sequence>
<proteinExistence type="predicted"/>
<feature type="transmembrane region" description="Helical" evidence="1">
    <location>
        <begin position="12"/>
        <end position="34"/>
    </location>
</feature>
<protein>
    <recommendedName>
        <fullName evidence="2">Inner membrane protein YgaP-like transmembrane domain-containing protein</fullName>
    </recommendedName>
</protein>
<evidence type="ECO:0000259" key="2">
    <source>
        <dbReference type="Pfam" id="PF11127"/>
    </source>
</evidence>
<keyword evidence="1" id="KW-0472">Membrane</keyword>
<keyword evidence="1" id="KW-1133">Transmembrane helix</keyword>
<dbReference type="Pfam" id="PF11127">
    <property type="entry name" value="YgaP-like_TM"/>
    <property type="match status" value="1"/>
</dbReference>
<evidence type="ECO:0000313" key="3">
    <source>
        <dbReference type="EMBL" id="SDJ79228.1"/>
    </source>
</evidence>
<organism evidence="3 4">
    <name type="scientific">Halovenus aranensis</name>
    <dbReference type="NCBI Taxonomy" id="890420"/>
    <lineage>
        <taxon>Archaea</taxon>
        <taxon>Methanobacteriati</taxon>
        <taxon>Methanobacteriota</taxon>
        <taxon>Stenosarchaea group</taxon>
        <taxon>Halobacteria</taxon>
        <taxon>Halobacteriales</taxon>
        <taxon>Haloarculaceae</taxon>
        <taxon>Halovenus</taxon>
    </lineage>
</organism>
<feature type="transmembrane region" description="Helical" evidence="1">
    <location>
        <begin position="40"/>
        <end position="64"/>
    </location>
</feature>
<dbReference type="OrthoDB" id="100832at2157"/>
<keyword evidence="4" id="KW-1185">Reference proteome</keyword>
<dbReference type="InterPro" id="IPR021309">
    <property type="entry name" value="YgaP-like_TM"/>
</dbReference>
<gene>
    <name evidence="3" type="ORF">SAMN05216226_10996</name>
</gene>
<feature type="domain" description="Inner membrane protein YgaP-like transmembrane" evidence="2">
    <location>
        <begin position="1"/>
        <end position="71"/>
    </location>
</feature>